<dbReference type="AlphaFoldDB" id="A0AA35TC91"/>
<dbReference type="Pfam" id="PF13927">
    <property type="entry name" value="Ig_3"/>
    <property type="match status" value="3"/>
</dbReference>
<feature type="domain" description="Ig-like" evidence="3">
    <location>
        <begin position="155"/>
        <end position="237"/>
    </location>
</feature>
<feature type="non-terminal residue" evidence="4">
    <location>
        <position position="1"/>
    </location>
</feature>
<proteinExistence type="predicted"/>
<reference evidence="4" key="1">
    <citation type="submission" date="2023-03" db="EMBL/GenBank/DDBJ databases">
        <authorList>
            <person name="Steffen K."/>
            <person name="Cardenas P."/>
        </authorList>
    </citation>
    <scope>NUCLEOTIDE SEQUENCE</scope>
</reference>
<dbReference type="InterPro" id="IPR003599">
    <property type="entry name" value="Ig_sub"/>
</dbReference>
<dbReference type="SUPFAM" id="SSF48726">
    <property type="entry name" value="Immunoglobulin"/>
    <property type="match status" value="6"/>
</dbReference>
<dbReference type="EMBL" id="CASHTH010003489">
    <property type="protein sequence ID" value="CAI8045645.1"/>
    <property type="molecule type" value="Genomic_DNA"/>
</dbReference>
<feature type="domain" description="Ig-like" evidence="3">
    <location>
        <begin position="357"/>
        <end position="438"/>
    </location>
</feature>
<comment type="caution">
    <text evidence="4">The sequence shown here is derived from an EMBL/GenBank/DDBJ whole genome shotgun (WGS) entry which is preliminary data.</text>
</comment>
<sequence>MPCSSWVAETFAITVTSAADGGSYTCKAENEGGSVNASVVVYVTPYFTTEPGDIFTTNGSIEIATCRAEAFPPLDLRWVATNTTNFRSGSDGGSGDDGSGFESPGPLVYYDEYLTDNESLLFDPVLFGDERFLYWCIASNDYGEVYASMNIVVSPYGSVKVSPYNAVFNNGDSVNLTCLADGGPGNTYQWTFNGSLLENEQNNQLMLSFVNATEDGGYFTCIVFNQAGNGSDSTAVFVYPVITYHPSDILVTNVRTYTHLQCEATSFPNPEFQWFKGSGDIPYAYVYFYLNELHIDVYYYFHYYQVCVFGDQDYYYYHYYCDYYYIGYQPPYGDYYCSATSNNVTVVSQTATVYIIPFLVKVTVSPEKEVYEEGDVLYLNCTHGGGPDNEYQWLFNDQEVETEDGPYLTITLSNEDRGHYTCNVTNPAGNDSGSVVIDTKPVIEVSPKDTYSSVGGVVRFTCKAGGLPTPYYLWTKTDNNLPRNSYIVTNGDGSSTLTIFSVMLEDYGEYNCIAVSGDSVQVSALLIVTTAYIMLGVTEGVDTYPVSFNNDSLSGPINVTFPFGFHQENYTYVGGNGYFAFDYYAPQEPLIFDDATNLSLVAPFFTTANQGGQRQIDYEIHTTNTSSSIFSQINTLVNQYQHANFSGEWLIVASWEDYYYANFTNTFQGVLVTDFERSYAIYTYFCGDLGFSGNVTIGFATGDGMFANHESSLSGNAQSIACLNIP</sequence>
<keyword evidence="1" id="KW-1015">Disulfide bond</keyword>
<dbReference type="Pfam" id="PF06119">
    <property type="entry name" value="NIDO"/>
    <property type="match status" value="1"/>
</dbReference>
<protein>
    <submittedName>
        <fullName evidence="4">Hemicentin-1</fullName>
    </submittedName>
</protein>
<organism evidence="4 5">
    <name type="scientific">Geodia barretti</name>
    <name type="common">Barrett's horny sponge</name>
    <dbReference type="NCBI Taxonomy" id="519541"/>
    <lineage>
        <taxon>Eukaryota</taxon>
        <taxon>Metazoa</taxon>
        <taxon>Porifera</taxon>
        <taxon>Demospongiae</taxon>
        <taxon>Heteroscleromorpha</taxon>
        <taxon>Tetractinellida</taxon>
        <taxon>Astrophorina</taxon>
        <taxon>Geodiidae</taxon>
        <taxon>Geodia</taxon>
    </lineage>
</organism>
<feature type="domain" description="Ig-like" evidence="3">
    <location>
        <begin position="441"/>
        <end position="523"/>
    </location>
</feature>
<dbReference type="SMART" id="SM00408">
    <property type="entry name" value="IGc2"/>
    <property type="match status" value="4"/>
</dbReference>
<evidence type="ECO:0000313" key="4">
    <source>
        <dbReference type="EMBL" id="CAI8045645.1"/>
    </source>
</evidence>
<feature type="domain" description="Ig-like" evidence="3">
    <location>
        <begin position="45"/>
        <end position="154"/>
    </location>
</feature>
<dbReference type="PANTHER" id="PTHR10075:SF100">
    <property type="entry name" value="FASCICLIN-2"/>
    <property type="match status" value="1"/>
</dbReference>
<dbReference type="InterPro" id="IPR013783">
    <property type="entry name" value="Ig-like_fold"/>
</dbReference>
<dbReference type="GO" id="GO:0098632">
    <property type="term" value="F:cell-cell adhesion mediator activity"/>
    <property type="evidence" value="ECO:0007669"/>
    <property type="project" value="TreeGrafter"/>
</dbReference>
<dbReference type="InterPro" id="IPR007110">
    <property type="entry name" value="Ig-like_dom"/>
</dbReference>
<keyword evidence="5" id="KW-1185">Reference proteome</keyword>
<gene>
    <name evidence="4" type="ORF">GBAR_LOCUS25251</name>
</gene>
<dbReference type="GO" id="GO:0005886">
    <property type="term" value="C:plasma membrane"/>
    <property type="evidence" value="ECO:0007669"/>
    <property type="project" value="TreeGrafter"/>
</dbReference>
<evidence type="ECO:0000256" key="1">
    <source>
        <dbReference type="ARBA" id="ARBA00023157"/>
    </source>
</evidence>
<dbReference type="Proteomes" id="UP001174909">
    <property type="component" value="Unassembled WGS sequence"/>
</dbReference>
<evidence type="ECO:0000259" key="3">
    <source>
        <dbReference type="PROSITE" id="PS50835"/>
    </source>
</evidence>
<dbReference type="InterPro" id="IPR003886">
    <property type="entry name" value="NIDO_dom"/>
</dbReference>
<dbReference type="Gene3D" id="2.60.40.10">
    <property type="entry name" value="Immunoglobulins"/>
    <property type="match status" value="5"/>
</dbReference>
<dbReference type="GO" id="GO:0007160">
    <property type="term" value="P:cell-matrix adhesion"/>
    <property type="evidence" value="ECO:0007669"/>
    <property type="project" value="InterPro"/>
</dbReference>
<dbReference type="SMART" id="SM00409">
    <property type="entry name" value="IG"/>
    <property type="match status" value="4"/>
</dbReference>
<dbReference type="PROSITE" id="PS50835">
    <property type="entry name" value="IG_LIKE"/>
    <property type="match status" value="5"/>
</dbReference>
<name>A0AA35TC91_GEOBA</name>
<dbReference type="InterPro" id="IPR003598">
    <property type="entry name" value="Ig_sub2"/>
</dbReference>
<dbReference type="InterPro" id="IPR036179">
    <property type="entry name" value="Ig-like_dom_sf"/>
</dbReference>
<dbReference type="FunFam" id="2.60.40.10:FF:000032">
    <property type="entry name" value="palladin isoform X1"/>
    <property type="match status" value="1"/>
</dbReference>
<keyword evidence="2" id="KW-0393">Immunoglobulin domain</keyword>
<evidence type="ECO:0000256" key="2">
    <source>
        <dbReference type="ARBA" id="ARBA00023319"/>
    </source>
</evidence>
<evidence type="ECO:0000313" key="5">
    <source>
        <dbReference type="Proteomes" id="UP001174909"/>
    </source>
</evidence>
<accession>A0AA35TC91</accession>
<dbReference type="PANTHER" id="PTHR10075">
    <property type="entry name" value="BASIGIN RELATED"/>
    <property type="match status" value="1"/>
</dbReference>
<dbReference type="GO" id="GO:0007156">
    <property type="term" value="P:homophilic cell adhesion via plasma membrane adhesion molecules"/>
    <property type="evidence" value="ECO:0007669"/>
    <property type="project" value="TreeGrafter"/>
</dbReference>
<feature type="domain" description="Ig-like" evidence="3">
    <location>
        <begin position="240"/>
        <end position="354"/>
    </location>
</feature>